<evidence type="ECO:0000313" key="2">
    <source>
        <dbReference type="Proteomes" id="UP000599523"/>
    </source>
</evidence>
<dbReference type="CDD" id="cd10918">
    <property type="entry name" value="CE4_NodB_like_5s_6s"/>
    <property type="match status" value="1"/>
</dbReference>
<dbReference type="PANTHER" id="PTHR34216:SF7">
    <property type="entry name" value="POLY-BETA-1,6-N-ACETYL-D-GLUCOSAMINE N-DEACETYLASE"/>
    <property type="match status" value="1"/>
</dbReference>
<sequence length="356" mass="40136">MTDYKQGILKLLKGLGLFQLARYVTRKRLRILCYHGIWMDDRQPNPFNFLFMRSETFSRRMDLLDRLGYPVLPLEEALKRLGDGSLPDSAVVITIDDGWYGTFRNMVPTLTARGFAATIYLTTYHAENGTPVFGVALQHILVTSPRRVLDGNTTRIESLNGRSHDLDDPVARDFVYDQVAAFAESRLSAHERVDLLAEIASTLQYDWAWAASSRQFGLMSLTEARECSADGLLTFQLHTHRHRVRHNGASCAALEIAENRQRLLRVSDAPTRHFCYPSGKWQSEDFAPLEAAGVRSATTTDTGLCSHKTHRLALPRVLDGERISDIEFEAELCGLMELRRTVIAALRGQPRTAKIS</sequence>
<comment type="caution">
    <text evidence="1">The sequence shown here is derived from an EMBL/GenBank/DDBJ whole genome shotgun (WGS) entry which is preliminary data.</text>
</comment>
<dbReference type="RefSeq" id="WP_168986604.1">
    <property type="nucleotide sequence ID" value="NZ_CAWPHM010000319.1"/>
</dbReference>
<name>A0A972J8J9_9RHOO</name>
<dbReference type="Gene3D" id="3.20.20.370">
    <property type="entry name" value="Glycoside hydrolase/deacetylase"/>
    <property type="match status" value="1"/>
</dbReference>
<organism evidence="1 2">
    <name type="scientific">Azoarcus taiwanensis</name>
    <dbReference type="NCBI Taxonomy" id="666964"/>
    <lineage>
        <taxon>Bacteria</taxon>
        <taxon>Pseudomonadati</taxon>
        <taxon>Pseudomonadota</taxon>
        <taxon>Betaproteobacteria</taxon>
        <taxon>Rhodocyclales</taxon>
        <taxon>Zoogloeaceae</taxon>
        <taxon>Azoarcus</taxon>
    </lineage>
</organism>
<dbReference type="PANTHER" id="PTHR34216">
    <property type="match status" value="1"/>
</dbReference>
<protein>
    <submittedName>
        <fullName evidence="1">Polysaccharide deacetylase family protein</fullName>
    </submittedName>
</protein>
<dbReference type="SUPFAM" id="SSF88713">
    <property type="entry name" value="Glycoside hydrolase/deacetylase"/>
    <property type="match status" value="1"/>
</dbReference>
<reference evidence="1" key="1">
    <citation type="submission" date="2019-12" db="EMBL/GenBank/DDBJ databases">
        <title>Comparative genomics gives insights into the taxonomy of the Azoarcus-Aromatoleum group and reveals separate origins of nif in the plant-associated Azoarcus and non-plant-associated Aromatoleum sub-groups.</title>
        <authorList>
            <person name="Lafos M."/>
            <person name="Maluk M."/>
            <person name="Batista M."/>
            <person name="Junghare M."/>
            <person name="Carmona M."/>
            <person name="Faoro H."/>
            <person name="Cruz L.M."/>
            <person name="Battistoni F."/>
            <person name="De Souza E."/>
            <person name="Pedrosa F."/>
            <person name="Chen W.-M."/>
            <person name="Poole P.S."/>
            <person name="Dixon R.A."/>
            <person name="James E.K."/>
        </authorList>
    </citation>
    <scope>NUCLEOTIDE SEQUENCE</scope>
    <source>
        <strain evidence="1">NSC3</strain>
    </source>
</reference>
<dbReference type="AlphaFoldDB" id="A0A972J8J9"/>
<dbReference type="EMBL" id="WTVM01000008">
    <property type="protein sequence ID" value="NMG01810.1"/>
    <property type="molecule type" value="Genomic_DNA"/>
</dbReference>
<proteinExistence type="predicted"/>
<dbReference type="Proteomes" id="UP000599523">
    <property type="component" value="Unassembled WGS sequence"/>
</dbReference>
<keyword evidence="2" id="KW-1185">Reference proteome</keyword>
<dbReference type="InterPro" id="IPR051398">
    <property type="entry name" value="Polysacch_Deacetylase"/>
</dbReference>
<accession>A0A972J8J9</accession>
<dbReference type="InterPro" id="IPR011330">
    <property type="entry name" value="Glyco_hydro/deAcase_b/a-brl"/>
</dbReference>
<gene>
    <name evidence="1" type="ORF">GPA21_02320</name>
</gene>
<dbReference type="GO" id="GO:0005975">
    <property type="term" value="P:carbohydrate metabolic process"/>
    <property type="evidence" value="ECO:0007669"/>
    <property type="project" value="InterPro"/>
</dbReference>
<evidence type="ECO:0000313" key="1">
    <source>
        <dbReference type="EMBL" id="NMG01810.1"/>
    </source>
</evidence>